<evidence type="ECO:0000313" key="1">
    <source>
        <dbReference type="EMBL" id="KAI8565761.1"/>
    </source>
</evidence>
<reference evidence="1" key="1">
    <citation type="submission" date="2022-02" db="EMBL/GenBank/DDBJ databases">
        <title>Plant Genome Project.</title>
        <authorList>
            <person name="Zhang R.-G."/>
        </authorList>
    </citation>
    <scope>NUCLEOTIDE SEQUENCE</scope>
    <source>
        <strain evidence="1">AT1</strain>
    </source>
</reference>
<proteinExistence type="predicted"/>
<gene>
    <name evidence="1" type="ORF">RHMOL_Rhmol03G0286500</name>
</gene>
<evidence type="ECO:0000313" key="2">
    <source>
        <dbReference type="Proteomes" id="UP001062846"/>
    </source>
</evidence>
<keyword evidence="2" id="KW-1185">Reference proteome</keyword>
<accession>A0ACC0PKT3</accession>
<comment type="caution">
    <text evidence="1">The sequence shown here is derived from an EMBL/GenBank/DDBJ whole genome shotgun (WGS) entry which is preliminary data.</text>
</comment>
<sequence length="153" mass="17026">MVNALGSVPGSCGMHILSFFITMYCDINTYIDSSDKETKRELFVKGRGGGGDRNIRDGERDMAGVYETKVGEDNGRARAKRDFYGCDLCVIRGEVDYKEGQGDESDEMGVEMGIWGAFWRYRTGARKVDDQAVVGDCGWRRLVISGMEGCTYI</sequence>
<dbReference type="EMBL" id="CM046390">
    <property type="protein sequence ID" value="KAI8565761.1"/>
    <property type="molecule type" value="Genomic_DNA"/>
</dbReference>
<dbReference type="Proteomes" id="UP001062846">
    <property type="component" value="Chromosome 3"/>
</dbReference>
<name>A0ACC0PKT3_RHOML</name>
<organism evidence="1 2">
    <name type="scientific">Rhododendron molle</name>
    <name type="common">Chinese azalea</name>
    <name type="synonym">Azalea mollis</name>
    <dbReference type="NCBI Taxonomy" id="49168"/>
    <lineage>
        <taxon>Eukaryota</taxon>
        <taxon>Viridiplantae</taxon>
        <taxon>Streptophyta</taxon>
        <taxon>Embryophyta</taxon>
        <taxon>Tracheophyta</taxon>
        <taxon>Spermatophyta</taxon>
        <taxon>Magnoliopsida</taxon>
        <taxon>eudicotyledons</taxon>
        <taxon>Gunneridae</taxon>
        <taxon>Pentapetalae</taxon>
        <taxon>asterids</taxon>
        <taxon>Ericales</taxon>
        <taxon>Ericaceae</taxon>
        <taxon>Ericoideae</taxon>
        <taxon>Rhodoreae</taxon>
        <taxon>Rhododendron</taxon>
    </lineage>
</organism>
<protein>
    <submittedName>
        <fullName evidence="1">Uncharacterized protein</fullName>
    </submittedName>
</protein>